<dbReference type="EMBL" id="KI926304">
    <property type="protein sequence ID" value="ETW38557.1"/>
    <property type="molecule type" value="Genomic_DNA"/>
</dbReference>
<name>A0A024WCR6_PLAFA</name>
<gene>
    <name evidence="2" type="ORF">PFTANZ_00720</name>
</gene>
<dbReference type="Proteomes" id="UP000030708">
    <property type="component" value="Unassembled WGS sequence"/>
</dbReference>
<evidence type="ECO:0000259" key="1">
    <source>
        <dbReference type="Pfam" id="PF15445"/>
    </source>
</evidence>
<organism evidence="2 3">
    <name type="scientific">Plasmodium falciparum Tanzania</name>
    <name type="common">2000708</name>
    <dbReference type="NCBI Taxonomy" id="1036725"/>
    <lineage>
        <taxon>Eukaryota</taxon>
        <taxon>Sar</taxon>
        <taxon>Alveolata</taxon>
        <taxon>Apicomplexa</taxon>
        <taxon>Aconoidasida</taxon>
        <taxon>Haemosporida</taxon>
        <taxon>Plasmodiidae</taxon>
        <taxon>Plasmodium</taxon>
        <taxon>Plasmodium (Laverania)</taxon>
    </lineage>
</organism>
<feature type="domain" description="Plasmodium falciparum erythrocyte membrane protein 1 acidic terminal segment" evidence="1">
    <location>
        <begin position="2"/>
        <end position="221"/>
    </location>
</feature>
<proteinExistence type="predicted"/>
<sequence>MYVKPKITSTRTNLFRVIDIPQNDYGIPHKTSINRYVPYSSNLYKEKTYIYIEGEETDDYSYVRVISSSDITSSSEGEYEEMDINDIYPYKSPTYKTLIEVVLKPSIKNEEAHNTEDAQDILIENMEDTNDTPTNKLTDEEWNKLRNDFISQYLKDLPNGMDYQLPNEYTVDDNIYMDIEPNILHDSMDEKPFITQIQDRDLHNGKQITYDINWNIQKRNEKLLVILQMIRNIFQIMIYILE</sequence>
<dbReference type="InterPro" id="IPR044932">
    <property type="entry name" value="PfEMP1_ATS_sf"/>
</dbReference>
<dbReference type="Pfam" id="PF15445">
    <property type="entry name" value="ATS"/>
    <property type="match status" value="1"/>
</dbReference>
<protein>
    <recommendedName>
        <fullName evidence="1">Plasmodium falciparum erythrocyte membrane protein 1 acidic terminal segment domain-containing protein</fullName>
    </recommendedName>
</protein>
<dbReference type="OrthoDB" id="10476595at2759"/>
<evidence type="ECO:0000313" key="2">
    <source>
        <dbReference type="EMBL" id="ETW38557.1"/>
    </source>
</evidence>
<reference evidence="2 3" key="2">
    <citation type="submission" date="2013-02" db="EMBL/GenBank/DDBJ databases">
        <title>The Genome Sequence of Plasmodium falciparum Tanzania (2000708).</title>
        <authorList>
            <consortium name="The Broad Institute Genome Sequencing Platform"/>
            <consortium name="The Broad Institute Genome Sequencing Center for Infectious Disease"/>
            <person name="Neafsey D."/>
            <person name="Cheeseman I."/>
            <person name="Volkman S."/>
            <person name="Adams J."/>
            <person name="Walker B."/>
            <person name="Young S.K."/>
            <person name="Zeng Q."/>
            <person name="Gargeya S."/>
            <person name="Fitzgerald M."/>
            <person name="Haas B."/>
            <person name="Abouelleil A."/>
            <person name="Alvarado L."/>
            <person name="Arachchi H.M."/>
            <person name="Berlin A.M."/>
            <person name="Chapman S.B."/>
            <person name="Dewar J."/>
            <person name="Goldberg J."/>
            <person name="Griggs A."/>
            <person name="Gujja S."/>
            <person name="Hansen M."/>
            <person name="Howarth C."/>
            <person name="Imamovic A."/>
            <person name="Larimer J."/>
            <person name="McCowan C."/>
            <person name="Murphy C."/>
            <person name="Neiman D."/>
            <person name="Pearson M."/>
            <person name="Priest M."/>
            <person name="Roberts A."/>
            <person name="Saif S."/>
            <person name="Shea T."/>
            <person name="Sisk P."/>
            <person name="Sykes S."/>
            <person name="Wortman J."/>
            <person name="Nusbaum C."/>
            <person name="Birren B."/>
        </authorList>
    </citation>
    <scope>NUCLEOTIDE SEQUENCE [LARGE SCALE GENOMIC DNA]</scope>
    <source>
        <strain evidence="3">Tanzania (2000708)</strain>
    </source>
</reference>
<dbReference type="Gene3D" id="1.10.1900.40">
    <property type="entry name" value="Acidic terminal segments, variant surface antigen of PfEMP1"/>
    <property type="match status" value="1"/>
</dbReference>
<evidence type="ECO:0000313" key="3">
    <source>
        <dbReference type="Proteomes" id="UP000030708"/>
    </source>
</evidence>
<dbReference type="InterPro" id="IPR029211">
    <property type="entry name" value="PfEMP1_ATS"/>
</dbReference>
<accession>A0A024WCR6</accession>
<dbReference type="AlphaFoldDB" id="A0A024WCR6"/>
<reference evidence="2 3" key="1">
    <citation type="submission" date="2013-02" db="EMBL/GenBank/DDBJ databases">
        <title>The Genome Annotation of Plasmodium falciparum Tanzania (2000708).</title>
        <authorList>
            <consortium name="The Broad Institute Genome Sequencing Platform"/>
            <consortium name="The Broad Institute Genome Sequencing Center for Infectious Disease"/>
            <person name="Neafsey D."/>
            <person name="Hoffman S."/>
            <person name="Volkman S."/>
            <person name="Rosenthal P."/>
            <person name="Walker B."/>
            <person name="Young S.K."/>
            <person name="Zeng Q."/>
            <person name="Gargeya S."/>
            <person name="Fitzgerald M."/>
            <person name="Haas B."/>
            <person name="Abouelleil A."/>
            <person name="Allen A.W."/>
            <person name="Alvarado L."/>
            <person name="Arachchi H.M."/>
            <person name="Berlin A.M."/>
            <person name="Chapman S.B."/>
            <person name="Gainer-Dewar J."/>
            <person name="Goldberg J."/>
            <person name="Griggs A."/>
            <person name="Gujja S."/>
            <person name="Hansen M."/>
            <person name="Howarth C."/>
            <person name="Imamovic A."/>
            <person name="Ireland A."/>
            <person name="Larimer J."/>
            <person name="McCowan C."/>
            <person name="Murphy C."/>
            <person name="Pearson M."/>
            <person name="Poon T.W."/>
            <person name="Priest M."/>
            <person name="Roberts A."/>
            <person name="Saif S."/>
            <person name="Shea T."/>
            <person name="Sisk P."/>
            <person name="Sykes S."/>
            <person name="Wortman J."/>
            <person name="Nusbaum C."/>
            <person name="Birren B."/>
        </authorList>
    </citation>
    <scope>NUCLEOTIDE SEQUENCE [LARGE SCALE GENOMIC DNA]</scope>
    <source>
        <strain evidence="3">Tanzania (2000708)</strain>
    </source>
</reference>